<dbReference type="GO" id="GO:0005743">
    <property type="term" value="C:mitochondrial inner membrane"/>
    <property type="evidence" value="ECO:0007669"/>
    <property type="project" value="UniProtKB-SubCell"/>
</dbReference>
<dbReference type="InterPro" id="IPR050175">
    <property type="entry name" value="Complex_I_Subunit_2"/>
</dbReference>
<reference evidence="20" key="1">
    <citation type="journal article" date="2018" name="J. ISSAAS">
        <title>The contribution of mitochondrial metagenomics to large-scale data mining and phylogenetic analysis of Coleoptera.</title>
        <authorList>
            <person name="Miller K."/>
            <person name="Linard B."/>
            <person name="Motyka M."/>
            <person name="Bocek M."/>
            <person name="Vogler A.P."/>
        </authorList>
    </citation>
    <scope>NUCLEOTIDE SEQUENCE</scope>
</reference>
<keyword evidence="14 18" id="KW-0830">Ubiquinone</keyword>
<evidence type="ECO:0000259" key="19">
    <source>
        <dbReference type="Pfam" id="PF00361"/>
    </source>
</evidence>
<feature type="transmembrane region" description="Helical" evidence="18">
    <location>
        <begin position="192"/>
        <end position="215"/>
    </location>
</feature>
<keyword evidence="13 18" id="KW-0520">NAD</keyword>
<feature type="transmembrane region" description="Helical" evidence="18">
    <location>
        <begin position="7"/>
        <end position="26"/>
    </location>
</feature>
<feature type="domain" description="NADH:quinone oxidoreductase/Mrp antiporter transmembrane" evidence="19">
    <location>
        <begin position="22"/>
        <end position="278"/>
    </location>
</feature>
<evidence type="ECO:0000256" key="3">
    <source>
        <dbReference type="ARBA" id="ARBA00007012"/>
    </source>
</evidence>
<dbReference type="AlphaFoldDB" id="A0A346RI34"/>
<protein>
    <recommendedName>
        <fullName evidence="5 18">NADH-ubiquinone oxidoreductase chain 2</fullName>
        <ecNumber evidence="4 18">7.1.1.2</ecNumber>
    </recommendedName>
</protein>
<evidence type="ECO:0000313" key="20">
    <source>
        <dbReference type="EMBL" id="AXS65731.1"/>
    </source>
</evidence>
<comment type="catalytic activity">
    <reaction evidence="17 18">
        <text>a ubiquinone + NADH + 5 H(+)(in) = a ubiquinol + NAD(+) + 4 H(+)(out)</text>
        <dbReference type="Rhea" id="RHEA:29091"/>
        <dbReference type="Rhea" id="RHEA-COMP:9565"/>
        <dbReference type="Rhea" id="RHEA-COMP:9566"/>
        <dbReference type="ChEBI" id="CHEBI:15378"/>
        <dbReference type="ChEBI" id="CHEBI:16389"/>
        <dbReference type="ChEBI" id="CHEBI:17976"/>
        <dbReference type="ChEBI" id="CHEBI:57540"/>
        <dbReference type="ChEBI" id="CHEBI:57945"/>
        <dbReference type="EC" id="7.1.1.2"/>
    </reaction>
</comment>
<organism evidence="20">
    <name type="scientific">Staphylinoidea sp. 8 KM-2017</name>
    <dbReference type="NCBI Taxonomy" id="2219462"/>
    <lineage>
        <taxon>Eukaryota</taxon>
        <taxon>Metazoa</taxon>
        <taxon>Ecdysozoa</taxon>
        <taxon>Arthropoda</taxon>
        <taxon>Hexapoda</taxon>
        <taxon>Insecta</taxon>
        <taxon>Pterygota</taxon>
        <taxon>Neoptera</taxon>
        <taxon>Endopterygota</taxon>
        <taxon>Coleoptera</taxon>
        <taxon>Polyphaga</taxon>
        <taxon>Staphyliniformia</taxon>
    </lineage>
</organism>
<comment type="function">
    <text evidence="1">Core subunit of the mitochondrial membrane respiratory chain NADH dehydrogenase (Complex I) that is believed to belong to the minimal assembly required for catalysis. Complex I functions in the transfer of electrons from NADH to the respiratory chain. The immediate electron acceptor for the enzyme is believed to be ubiquinone.</text>
</comment>
<evidence type="ECO:0000256" key="4">
    <source>
        <dbReference type="ARBA" id="ARBA00012944"/>
    </source>
</evidence>
<evidence type="ECO:0000256" key="5">
    <source>
        <dbReference type="ARBA" id="ARBA00021008"/>
    </source>
</evidence>
<feature type="transmembrane region" description="Helical" evidence="18">
    <location>
        <begin position="58"/>
        <end position="76"/>
    </location>
</feature>
<keyword evidence="6" id="KW-0813">Transport</keyword>
<keyword evidence="15 18" id="KW-0496">Mitochondrion</keyword>
<comment type="similarity">
    <text evidence="3 18">Belongs to the complex I subunit 2 family.</text>
</comment>
<evidence type="ECO:0000256" key="11">
    <source>
        <dbReference type="ARBA" id="ARBA00022982"/>
    </source>
</evidence>
<keyword evidence="10 18" id="KW-1278">Translocase</keyword>
<geneLocation type="mitochondrion" evidence="20"/>
<keyword evidence="12 18" id="KW-1133">Transmembrane helix</keyword>
<evidence type="ECO:0000256" key="8">
    <source>
        <dbReference type="ARBA" id="ARBA00022692"/>
    </source>
</evidence>
<evidence type="ECO:0000256" key="15">
    <source>
        <dbReference type="ARBA" id="ARBA00023128"/>
    </source>
</evidence>
<feature type="transmembrane region" description="Helical" evidence="18">
    <location>
        <begin position="227"/>
        <end position="246"/>
    </location>
</feature>
<evidence type="ECO:0000256" key="6">
    <source>
        <dbReference type="ARBA" id="ARBA00022448"/>
    </source>
</evidence>
<evidence type="ECO:0000256" key="14">
    <source>
        <dbReference type="ARBA" id="ARBA00023075"/>
    </source>
</evidence>
<dbReference type="PRINTS" id="PR01436">
    <property type="entry name" value="NADHDHGNASE2"/>
</dbReference>
<evidence type="ECO:0000256" key="1">
    <source>
        <dbReference type="ARBA" id="ARBA00003257"/>
    </source>
</evidence>
<sequence length="330" mass="38599">MKLSKLIFYITLILGSMISISSNSWFGMWMGLEINLLSIIPLMNNKINSSKSEASMKYFIVQALASSILLFSIIMLMKEFINNNLIMLMINTSLLTKMGAAPFHFWFPEVMDGLDWINNFIILTWQKLAPLIILTYNISNNIFIYIIIISCMIISGFMGFNQISLRKLMAYSSINHTGWMISSISYCKQSMIMYISSYSLMNLSLIMIFMMYNSFYIQHMFFSMKTLIMKFILIFNIMSLGGLPPFLGFFPKWVVIYSLMTNNHIILTFLMMMLTLITLFYYIRIIYIFMIMNSNNFNYKINSFTNKFKFYSSNMISIISLLSISLIYMF</sequence>
<keyword evidence="8 18" id="KW-0812">Transmembrane</keyword>
<evidence type="ECO:0000256" key="9">
    <source>
        <dbReference type="ARBA" id="ARBA00022792"/>
    </source>
</evidence>
<dbReference type="Pfam" id="PF00361">
    <property type="entry name" value="Proton_antipo_M"/>
    <property type="match status" value="1"/>
</dbReference>
<dbReference type="GO" id="GO:0008137">
    <property type="term" value="F:NADH dehydrogenase (ubiquinone) activity"/>
    <property type="evidence" value="ECO:0007669"/>
    <property type="project" value="UniProtKB-EC"/>
</dbReference>
<evidence type="ECO:0000256" key="2">
    <source>
        <dbReference type="ARBA" id="ARBA00004448"/>
    </source>
</evidence>
<feature type="transmembrane region" description="Helical" evidence="18">
    <location>
        <begin position="310"/>
        <end position="329"/>
    </location>
</feature>
<dbReference type="InterPro" id="IPR001750">
    <property type="entry name" value="ND/Mrp_TM"/>
</dbReference>
<evidence type="ECO:0000256" key="16">
    <source>
        <dbReference type="ARBA" id="ARBA00023136"/>
    </source>
</evidence>
<gene>
    <name evidence="20" type="primary">nad2</name>
</gene>
<keyword evidence="11 18" id="KW-0249">Electron transport</keyword>
<keyword evidence="7 18" id="KW-0679">Respiratory chain</keyword>
<accession>A0A346RI34</accession>
<feature type="transmembrane region" description="Helical" evidence="18">
    <location>
        <begin position="266"/>
        <end position="289"/>
    </location>
</feature>
<dbReference type="InterPro" id="IPR003917">
    <property type="entry name" value="NADH_UbQ_OxRdtase_chain2"/>
</dbReference>
<evidence type="ECO:0000256" key="17">
    <source>
        <dbReference type="ARBA" id="ARBA00049551"/>
    </source>
</evidence>
<feature type="transmembrane region" description="Helical" evidence="18">
    <location>
        <begin position="142"/>
        <end position="161"/>
    </location>
</feature>
<dbReference type="PANTHER" id="PTHR46552:SF1">
    <property type="entry name" value="NADH-UBIQUINONE OXIDOREDUCTASE CHAIN 2"/>
    <property type="match status" value="1"/>
</dbReference>
<keyword evidence="16 18" id="KW-0472">Membrane</keyword>
<name>A0A346RI34_9COLE</name>
<evidence type="ECO:0000256" key="7">
    <source>
        <dbReference type="ARBA" id="ARBA00022660"/>
    </source>
</evidence>
<feature type="transmembrane region" description="Helical" evidence="18">
    <location>
        <begin position="88"/>
        <end position="107"/>
    </location>
</feature>
<dbReference type="GO" id="GO:0006120">
    <property type="term" value="P:mitochondrial electron transport, NADH to ubiquinone"/>
    <property type="evidence" value="ECO:0007669"/>
    <property type="project" value="InterPro"/>
</dbReference>
<dbReference type="EC" id="7.1.1.2" evidence="4 18"/>
<evidence type="ECO:0000256" key="18">
    <source>
        <dbReference type="RuleBase" id="RU003403"/>
    </source>
</evidence>
<dbReference type="EMBL" id="MG193434">
    <property type="protein sequence ID" value="AXS65731.1"/>
    <property type="molecule type" value="Genomic_DNA"/>
</dbReference>
<comment type="subcellular location">
    <subcellularLocation>
        <location evidence="2 18">Mitochondrion inner membrane</location>
        <topology evidence="2 18">Multi-pass membrane protein</topology>
    </subcellularLocation>
</comment>
<comment type="function">
    <text evidence="18">Core subunit of the mitochondrial membrane respiratory chain NADH dehydrogenase (Complex I) which catalyzes electron transfer from NADH through the respiratory chain, using ubiquinone as an electron acceptor. Essential for the catalytic activity and assembly of complex I.</text>
</comment>
<dbReference type="PANTHER" id="PTHR46552">
    <property type="entry name" value="NADH-UBIQUINONE OXIDOREDUCTASE CHAIN 2"/>
    <property type="match status" value="1"/>
</dbReference>
<evidence type="ECO:0000256" key="10">
    <source>
        <dbReference type="ARBA" id="ARBA00022967"/>
    </source>
</evidence>
<evidence type="ECO:0000256" key="13">
    <source>
        <dbReference type="ARBA" id="ARBA00023027"/>
    </source>
</evidence>
<proteinExistence type="inferred from homology"/>
<keyword evidence="9 18" id="KW-0999">Mitochondrion inner membrane</keyword>
<evidence type="ECO:0000256" key="12">
    <source>
        <dbReference type="ARBA" id="ARBA00022989"/>
    </source>
</evidence>